<feature type="compositionally biased region" description="Basic and acidic residues" evidence="1">
    <location>
        <begin position="69"/>
        <end position="78"/>
    </location>
</feature>
<accession>A0A6P2IIY4</accession>
<proteinExistence type="predicted"/>
<sequence length="113" mass="12708">MPRNFHDVTSHGLRNAWIDIEVVDGMTVHFCPRHPITHVSGSRQPHAGSLARNSKRFPDLGRQLPDQAAEPHAHDDVGGHFPLLGAQQFDYRRHVEPVHGFSHSNFPIRVDLG</sequence>
<organism evidence="2">
    <name type="scientific">Burkholderia latens</name>
    <dbReference type="NCBI Taxonomy" id="488446"/>
    <lineage>
        <taxon>Bacteria</taxon>
        <taxon>Pseudomonadati</taxon>
        <taxon>Pseudomonadota</taxon>
        <taxon>Betaproteobacteria</taxon>
        <taxon>Burkholderiales</taxon>
        <taxon>Burkholderiaceae</taxon>
        <taxon>Burkholderia</taxon>
        <taxon>Burkholderia cepacia complex</taxon>
    </lineage>
</organism>
<name>A0A6P2IIY4_9BURK</name>
<dbReference type="Proteomes" id="UP000494222">
    <property type="component" value="Unassembled WGS sequence"/>
</dbReference>
<reference evidence="2" key="1">
    <citation type="submission" date="2019-09" db="EMBL/GenBank/DDBJ databases">
        <authorList>
            <person name="Depoorter E."/>
        </authorList>
    </citation>
    <scope>NUCLEOTIDE SEQUENCE [LARGE SCALE GENOMIC DNA]</scope>
    <source>
        <strain evidence="2">LMG 24064</strain>
    </source>
</reference>
<dbReference type="EMBL" id="CABVPL010000006">
    <property type="protein sequence ID" value="VWB29431.1"/>
    <property type="molecule type" value="Genomic_DNA"/>
</dbReference>
<protein>
    <submittedName>
        <fullName evidence="2">Uncharacterized protein</fullName>
    </submittedName>
</protein>
<feature type="region of interest" description="Disordered" evidence="1">
    <location>
        <begin position="39"/>
        <end position="79"/>
    </location>
</feature>
<dbReference type="AlphaFoldDB" id="A0A6P2IIY4"/>
<gene>
    <name evidence="2" type="ORF">BLA24064_01234</name>
</gene>
<evidence type="ECO:0000313" key="2">
    <source>
        <dbReference type="EMBL" id="VWB29431.1"/>
    </source>
</evidence>
<evidence type="ECO:0000256" key="1">
    <source>
        <dbReference type="SAM" id="MobiDB-lite"/>
    </source>
</evidence>